<accession>A0ABP4NA30</accession>
<feature type="signal peptide" evidence="1">
    <location>
        <begin position="1"/>
        <end position="37"/>
    </location>
</feature>
<reference evidence="4" key="1">
    <citation type="journal article" date="2019" name="Int. J. Syst. Evol. Microbiol.">
        <title>The Global Catalogue of Microorganisms (GCM) 10K type strain sequencing project: providing services to taxonomists for standard genome sequencing and annotation.</title>
        <authorList>
            <consortium name="The Broad Institute Genomics Platform"/>
            <consortium name="The Broad Institute Genome Sequencing Center for Infectious Disease"/>
            <person name="Wu L."/>
            <person name="Ma J."/>
        </authorList>
    </citation>
    <scope>NUCLEOTIDE SEQUENCE [LARGE SCALE GENOMIC DNA]</scope>
    <source>
        <strain evidence="4">JCM 15933</strain>
    </source>
</reference>
<dbReference type="InterPro" id="IPR001480">
    <property type="entry name" value="Bulb-type_lectin_dom"/>
</dbReference>
<protein>
    <recommendedName>
        <fullName evidence="2">Bulb-type lectin domain-containing protein</fullName>
    </recommendedName>
</protein>
<feature type="domain" description="Bulb-type lectin" evidence="2">
    <location>
        <begin position="474"/>
        <end position="582"/>
    </location>
</feature>
<evidence type="ECO:0000259" key="2">
    <source>
        <dbReference type="PROSITE" id="PS50927"/>
    </source>
</evidence>
<dbReference type="Gene3D" id="2.90.10.10">
    <property type="entry name" value="Bulb-type lectin domain"/>
    <property type="match status" value="3"/>
</dbReference>
<feature type="domain" description="Bulb-type lectin" evidence="2">
    <location>
        <begin position="361"/>
        <end position="475"/>
    </location>
</feature>
<comment type="caution">
    <text evidence="3">The sequence shown here is derived from an EMBL/GenBank/DDBJ whole genome shotgun (WGS) entry which is preliminary data.</text>
</comment>
<evidence type="ECO:0000313" key="3">
    <source>
        <dbReference type="EMBL" id="GAA1558476.1"/>
    </source>
</evidence>
<keyword evidence="4" id="KW-1185">Reference proteome</keyword>
<sequence>MNGNRAQGRWRHAMARAAVVMLGTAGLVVVGAGAAQAATAEFQACTNAGGQPVSLARGWITQCTLGKGAHTYTAPPGARTVTFDLYGAQGGNPDGGVPGSGGAVRGTLPTSGDTFQINVGGQDGSSGPFVAYQRVVHEAGSAGVHMEDGPQPYAGGASSVGPTTGSGGGATVLFAAGAPLTQPLLVAGGGGGAGNHGLIFTARTGSNEWSLFPYGANGGNGGLANTNGQSGGNLTQCGPAGRCQTLVPGGGGGYGGSAGGGGGTCAANCSTAPAGRNVGLGQGGEGGSGGWGNGGGGGGGYIGGGAGGSSMNHSSYGVSGTGGGGGGTSWASPTVTNVSYRDGVRTGDGAAVITTTNANFGKYNANGFAFGAGEVFISGAAYTTDNFALIMQTDGNLAIYNRDGGVVWSSGTNGWPGALAQLQTGGNFVIWAYLNAVNPSWTTGTSGTGNQLRFSPNGTLTVTNAAGTQIWTTTNVFTAGMTLQPGTQYYAQNGYYTLLMQSDGNLVEYNRFGQPLWASNTAGYPGAAATMQGDGNFVIYQAGRPLWATGTNGRGGTMFAFQGDGNLVVYTAAGAAIWASNTAGR</sequence>
<evidence type="ECO:0000256" key="1">
    <source>
        <dbReference type="SAM" id="SignalP"/>
    </source>
</evidence>
<keyword evidence="1" id="KW-0732">Signal</keyword>
<name>A0ABP4NA30_9ACTN</name>
<gene>
    <name evidence="3" type="ORF">GCM10009827_094290</name>
</gene>
<dbReference type="SMART" id="SM00108">
    <property type="entry name" value="B_lectin"/>
    <property type="match status" value="1"/>
</dbReference>
<feature type="chain" id="PRO_5046689985" description="Bulb-type lectin domain-containing protein" evidence="1">
    <location>
        <begin position="38"/>
        <end position="585"/>
    </location>
</feature>
<dbReference type="InterPro" id="IPR036426">
    <property type="entry name" value="Bulb-type_lectin_dom_sf"/>
</dbReference>
<organism evidence="3 4">
    <name type="scientific">Dactylosporangium maewongense</name>
    <dbReference type="NCBI Taxonomy" id="634393"/>
    <lineage>
        <taxon>Bacteria</taxon>
        <taxon>Bacillati</taxon>
        <taxon>Actinomycetota</taxon>
        <taxon>Actinomycetes</taxon>
        <taxon>Micromonosporales</taxon>
        <taxon>Micromonosporaceae</taxon>
        <taxon>Dactylosporangium</taxon>
    </lineage>
</organism>
<dbReference type="CDD" id="cd00028">
    <property type="entry name" value="B_lectin"/>
    <property type="match status" value="1"/>
</dbReference>
<dbReference type="EMBL" id="BAAAQD010000027">
    <property type="protein sequence ID" value="GAA1558476.1"/>
    <property type="molecule type" value="Genomic_DNA"/>
</dbReference>
<dbReference type="Proteomes" id="UP001501470">
    <property type="component" value="Unassembled WGS sequence"/>
</dbReference>
<proteinExistence type="predicted"/>
<dbReference type="SUPFAM" id="SSF51110">
    <property type="entry name" value="alpha-D-mannose-specific plant lectins"/>
    <property type="match status" value="2"/>
</dbReference>
<dbReference type="PROSITE" id="PS50927">
    <property type="entry name" value="BULB_LECTIN"/>
    <property type="match status" value="2"/>
</dbReference>
<evidence type="ECO:0000313" key="4">
    <source>
        <dbReference type="Proteomes" id="UP001501470"/>
    </source>
</evidence>